<comment type="caution">
    <text evidence="3">The sequence shown here is derived from an EMBL/GenBank/DDBJ whole genome shotgun (WGS) entry which is preliminary data.</text>
</comment>
<name>A0A6L2KUQ9_TANCI</name>
<dbReference type="InterPro" id="IPR043128">
    <property type="entry name" value="Rev_trsase/Diguanyl_cyclase"/>
</dbReference>
<dbReference type="AlphaFoldDB" id="A0A6L2KUQ9"/>
<keyword evidence="3" id="KW-0808">Transferase</keyword>
<dbReference type="PANTHER" id="PTHR48475">
    <property type="entry name" value="RIBONUCLEASE H"/>
    <property type="match status" value="1"/>
</dbReference>
<dbReference type="Gene3D" id="3.30.420.10">
    <property type="entry name" value="Ribonuclease H-like superfamily/Ribonuclease H"/>
    <property type="match status" value="1"/>
</dbReference>
<dbReference type="InterPro" id="IPR036397">
    <property type="entry name" value="RNaseH_sf"/>
</dbReference>
<protein>
    <submittedName>
        <fullName evidence="3">Reverse transcriptase domain-containing protein</fullName>
    </submittedName>
</protein>
<sequence>MSTKEHEKRHRPRRSRSPRTSVFSRIRRERSKSTIRRERSRYTKSLSKSEDSGGGHWKSRSKKKRSSREEDDLSQPWVCEETDPFTPRIRYFNFPKTRMHSHIKTYDESEDLKDHLKIFQAAAKTERWDMPTWCHMFNSTLTGNARVWFDNLPAESIDSYDDLKNHSYGMESLRKICKETQARKQGYQGVPECMRISEFVHGITNPELIKCLHDKIPKTVDEMMRIATSFLWGEVAASNHERKKTFIPWKQHKSSQKQNFKKEIEEMLKAGKLWHLIKEIKQNNKKEQPKVTKKGETFGKDKALAILMVQPWERVARQRITQSFSHNLEIYFPPLEENEVTKGLMIIEAKIEGHCVHRMYVDGGSASEIMYEHCFSRLHSEIKKQLIPATNPLIGFSGEIIWPIRKIQLLDKVGDKEHSALAWMNFMVVRSKSPYNGIIGRSGVRKLQAVPSTAHGMRKILVEGGVITLKSSKLVPMEYAMVYGPAETQSATKPTAEERVKVVINLKYPKQTIGRNLKVYVDDCTKDEIVRDIEETFKTLREINMKLNPKKCAFRVEEGMFLGVQVNANGLKVCPDKKSDYHWTTESEEAFKQMKKLIAELPMLTAPMEKEELIVYLVATKETMAPEQTNTYKPRRNGVRLCSHIQANVDSRLVANQVNRTYVAKEDDVIRYLEKVKALTGSFKAFSIKQIPRSKNKKADSLRKIASTSFADLSKQVLVKELKEKSISEIEILAVVEEKGDTWMTPLFKYPAEGTLPADVKKATAIKRKSWRFAVVNETLYKKSFLGPWLRCIGLLQANYVLREIHEGSCTMHAGLDSLEKLSQGKQFRDDSFKDWRKNKSKVGCKKQELDRRATPCFMGTPHNDKIKQQRYPVLINIRNGGGHPSRNNESLEINLDLLEERREDAAIREAKSKSKMEKYYNSKVRNTSFKPRDLVCRNNDASRAKDTGKLGPKWEGPYEVTKALGKGAYKLRDRDRKQLLQTWNISNLKKCHIHKM</sequence>
<gene>
    <name evidence="3" type="ORF">Tci_023602</name>
</gene>
<dbReference type="EMBL" id="BKCJ010002894">
    <property type="protein sequence ID" value="GEU51624.1"/>
    <property type="molecule type" value="Genomic_DNA"/>
</dbReference>
<reference evidence="3" key="1">
    <citation type="journal article" date="2019" name="Sci. Rep.">
        <title>Draft genome of Tanacetum cinerariifolium, the natural source of mosquito coil.</title>
        <authorList>
            <person name="Yamashiro T."/>
            <person name="Shiraishi A."/>
            <person name="Satake H."/>
            <person name="Nakayama K."/>
        </authorList>
    </citation>
    <scope>NUCLEOTIDE SEQUENCE</scope>
</reference>
<dbReference type="GO" id="GO:0003964">
    <property type="term" value="F:RNA-directed DNA polymerase activity"/>
    <property type="evidence" value="ECO:0007669"/>
    <property type="project" value="UniProtKB-KW"/>
</dbReference>
<dbReference type="GO" id="GO:0003676">
    <property type="term" value="F:nucleic acid binding"/>
    <property type="evidence" value="ECO:0007669"/>
    <property type="project" value="InterPro"/>
</dbReference>
<evidence type="ECO:0000259" key="2">
    <source>
        <dbReference type="Pfam" id="PF13456"/>
    </source>
</evidence>
<feature type="region of interest" description="Disordered" evidence="1">
    <location>
        <begin position="1"/>
        <end position="73"/>
    </location>
</feature>
<dbReference type="GO" id="GO:0004523">
    <property type="term" value="F:RNA-DNA hybrid ribonuclease activity"/>
    <property type="evidence" value="ECO:0007669"/>
    <property type="project" value="InterPro"/>
</dbReference>
<evidence type="ECO:0000256" key="1">
    <source>
        <dbReference type="SAM" id="MobiDB-lite"/>
    </source>
</evidence>
<proteinExistence type="predicted"/>
<dbReference type="PANTHER" id="PTHR48475:SF2">
    <property type="entry name" value="RIBONUCLEASE H"/>
    <property type="match status" value="1"/>
</dbReference>
<feature type="domain" description="RNase H type-1" evidence="2">
    <location>
        <begin position="643"/>
        <end position="702"/>
    </location>
</feature>
<dbReference type="SUPFAM" id="SSF56672">
    <property type="entry name" value="DNA/RNA polymerases"/>
    <property type="match status" value="1"/>
</dbReference>
<feature type="compositionally biased region" description="Basic and acidic residues" evidence="1">
    <location>
        <begin position="31"/>
        <end position="53"/>
    </location>
</feature>
<feature type="compositionally biased region" description="Basic residues" evidence="1">
    <location>
        <begin position="7"/>
        <end position="17"/>
    </location>
</feature>
<dbReference type="InterPro" id="IPR043502">
    <property type="entry name" value="DNA/RNA_pol_sf"/>
</dbReference>
<keyword evidence="3" id="KW-0548">Nucleotidyltransferase</keyword>
<organism evidence="3">
    <name type="scientific">Tanacetum cinerariifolium</name>
    <name type="common">Dalmatian daisy</name>
    <name type="synonym">Chrysanthemum cinerariifolium</name>
    <dbReference type="NCBI Taxonomy" id="118510"/>
    <lineage>
        <taxon>Eukaryota</taxon>
        <taxon>Viridiplantae</taxon>
        <taxon>Streptophyta</taxon>
        <taxon>Embryophyta</taxon>
        <taxon>Tracheophyta</taxon>
        <taxon>Spermatophyta</taxon>
        <taxon>Magnoliopsida</taxon>
        <taxon>eudicotyledons</taxon>
        <taxon>Gunneridae</taxon>
        <taxon>Pentapetalae</taxon>
        <taxon>asterids</taxon>
        <taxon>campanulids</taxon>
        <taxon>Asterales</taxon>
        <taxon>Asteraceae</taxon>
        <taxon>Asteroideae</taxon>
        <taxon>Anthemideae</taxon>
        <taxon>Anthemidinae</taxon>
        <taxon>Tanacetum</taxon>
    </lineage>
</organism>
<evidence type="ECO:0000313" key="3">
    <source>
        <dbReference type="EMBL" id="GEU51624.1"/>
    </source>
</evidence>
<feature type="compositionally biased region" description="Basic residues" evidence="1">
    <location>
        <begin position="57"/>
        <end position="66"/>
    </location>
</feature>
<accession>A0A6L2KUQ9</accession>
<dbReference type="Gene3D" id="3.30.70.270">
    <property type="match status" value="1"/>
</dbReference>
<dbReference type="Pfam" id="PF13456">
    <property type="entry name" value="RVT_3"/>
    <property type="match status" value="1"/>
</dbReference>
<dbReference type="InterPro" id="IPR002156">
    <property type="entry name" value="RNaseH_domain"/>
</dbReference>
<keyword evidence="3" id="KW-0695">RNA-directed DNA polymerase</keyword>